<proteinExistence type="predicted"/>
<dbReference type="AlphaFoldDB" id="A0AAE1UUN4"/>
<sequence>MGEEGVPPTALREISLLQILSHSLYIVRLLCVEHIDKNGKPILYRVLSQSYLPLDSTIRSIGSRQDTS</sequence>
<evidence type="ECO:0000313" key="1">
    <source>
        <dbReference type="EMBL" id="KAK4345488.1"/>
    </source>
</evidence>
<gene>
    <name evidence="1" type="ORF">RND71_035664</name>
</gene>
<organism evidence="1 2">
    <name type="scientific">Anisodus tanguticus</name>
    <dbReference type="NCBI Taxonomy" id="243964"/>
    <lineage>
        <taxon>Eukaryota</taxon>
        <taxon>Viridiplantae</taxon>
        <taxon>Streptophyta</taxon>
        <taxon>Embryophyta</taxon>
        <taxon>Tracheophyta</taxon>
        <taxon>Spermatophyta</taxon>
        <taxon>Magnoliopsida</taxon>
        <taxon>eudicotyledons</taxon>
        <taxon>Gunneridae</taxon>
        <taxon>Pentapetalae</taxon>
        <taxon>asterids</taxon>
        <taxon>lamiids</taxon>
        <taxon>Solanales</taxon>
        <taxon>Solanaceae</taxon>
        <taxon>Solanoideae</taxon>
        <taxon>Hyoscyameae</taxon>
        <taxon>Anisodus</taxon>
    </lineage>
</organism>
<accession>A0AAE1UUN4</accession>
<protein>
    <submittedName>
        <fullName evidence="1">Uncharacterized protein</fullName>
    </submittedName>
</protein>
<comment type="caution">
    <text evidence="1">The sequence shown here is derived from an EMBL/GenBank/DDBJ whole genome shotgun (WGS) entry which is preliminary data.</text>
</comment>
<name>A0AAE1UUN4_9SOLA</name>
<reference evidence="1" key="1">
    <citation type="submission" date="2023-12" db="EMBL/GenBank/DDBJ databases">
        <title>Genome assembly of Anisodus tanguticus.</title>
        <authorList>
            <person name="Wang Y.-J."/>
        </authorList>
    </citation>
    <scope>NUCLEOTIDE SEQUENCE</scope>
    <source>
        <strain evidence="1">KB-2021</strain>
        <tissue evidence="1">Leaf</tissue>
    </source>
</reference>
<keyword evidence="2" id="KW-1185">Reference proteome</keyword>
<dbReference type="Proteomes" id="UP001291623">
    <property type="component" value="Unassembled WGS sequence"/>
</dbReference>
<dbReference type="EMBL" id="JAVYJV010000019">
    <property type="protein sequence ID" value="KAK4345488.1"/>
    <property type="molecule type" value="Genomic_DNA"/>
</dbReference>
<dbReference type="Gene3D" id="3.30.200.20">
    <property type="entry name" value="Phosphorylase Kinase, domain 1"/>
    <property type="match status" value="1"/>
</dbReference>
<evidence type="ECO:0000313" key="2">
    <source>
        <dbReference type="Proteomes" id="UP001291623"/>
    </source>
</evidence>